<dbReference type="AlphaFoldDB" id="A0A2Z6ZS76"/>
<evidence type="ECO:0000313" key="1">
    <source>
        <dbReference type="EMBL" id="KZT76027.1"/>
    </source>
</evidence>
<dbReference type="Proteomes" id="UP000250235">
    <property type="component" value="Unassembled WGS sequence"/>
</dbReference>
<sequence length="105" mass="10662">MPGSSPDGGRMAATIASIACGAWPHVAAPSAAPPHNLRPTVAHTTAIGQPSVAQPCATISNRLATMRATIAAHQPHSRATICATLIATAGHHRAKDCAKLTSTVR</sequence>
<protein>
    <submittedName>
        <fullName evidence="1">Uncharacterized protein</fullName>
    </submittedName>
</protein>
<reference evidence="1 2" key="1">
    <citation type="journal article" date="2015" name="Proc. Natl. Acad. Sci. U.S.A.">
        <title>The resurrection genome of Boea hygrometrica: A blueprint for survival of dehydration.</title>
        <authorList>
            <person name="Xiao L."/>
            <person name="Yang G."/>
            <person name="Zhang L."/>
            <person name="Yang X."/>
            <person name="Zhao S."/>
            <person name="Ji Z."/>
            <person name="Zhou Q."/>
            <person name="Hu M."/>
            <person name="Wang Y."/>
            <person name="Chen M."/>
            <person name="Xu Y."/>
            <person name="Jin H."/>
            <person name="Xiao X."/>
            <person name="Hu G."/>
            <person name="Bao F."/>
            <person name="Hu Y."/>
            <person name="Wan P."/>
            <person name="Li L."/>
            <person name="Deng X."/>
            <person name="Kuang T."/>
            <person name="Xiang C."/>
            <person name="Zhu J.K."/>
            <person name="Oliver M.J."/>
            <person name="He Y."/>
        </authorList>
    </citation>
    <scope>NUCLEOTIDE SEQUENCE [LARGE SCALE GENOMIC DNA]</scope>
    <source>
        <strain evidence="2">cv. XS01</strain>
    </source>
</reference>
<dbReference type="EMBL" id="KV163111">
    <property type="protein sequence ID" value="KZT76027.1"/>
    <property type="molecule type" value="Genomic_DNA"/>
</dbReference>
<name>A0A2Z6ZS76_9LAMI</name>
<organism evidence="1 2">
    <name type="scientific">Dorcoceras hygrometricum</name>
    <dbReference type="NCBI Taxonomy" id="472368"/>
    <lineage>
        <taxon>Eukaryota</taxon>
        <taxon>Viridiplantae</taxon>
        <taxon>Streptophyta</taxon>
        <taxon>Embryophyta</taxon>
        <taxon>Tracheophyta</taxon>
        <taxon>Spermatophyta</taxon>
        <taxon>Magnoliopsida</taxon>
        <taxon>eudicotyledons</taxon>
        <taxon>Gunneridae</taxon>
        <taxon>Pentapetalae</taxon>
        <taxon>asterids</taxon>
        <taxon>lamiids</taxon>
        <taxon>Lamiales</taxon>
        <taxon>Gesneriaceae</taxon>
        <taxon>Didymocarpoideae</taxon>
        <taxon>Trichosporeae</taxon>
        <taxon>Loxocarpinae</taxon>
        <taxon>Dorcoceras</taxon>
    </lineage>
</organism>
<keyword evidence="2" id="KW-1185">Reference proteome</keyword>
<proteinExistence type="predicted"/>
<evidence type="ECO:0000313" key="2">
    <source>
        <dbReference type="Proteomes" id="UP000250235"/>
    </source>
</evidence>
<gene>
    <name evidence="1" type="ORF">F511_46948</name>
</gene>
<accession>A0A2Z6ZS76</accession>